<evidence type="ECO:0000313" key="2">
    <source>
        <dbReference type="EMBL" id="GIY83616.1"/>
    </source>
</evidence>
<dbReference type="AlphaFoldDB" id="A0AAV4WL42"/>
<sequence length="156" mass="17730">MGNLKRATIGPCQSSGSRIRRLLIPRNLFGFPDGLFRRTFLGVRLRFLETLLSEAPRGGLVEEKEWVGGDEGYVVVFFLERVSMKSQQKQKSGAVPRSRAEEADFPIRNHTQGHPGEGKGWFKKSSPGQIFREIQLPCVSLKGTRRKREKNREKGF</sequence>
<name>A0AAV4WL42_CAEEX</name>
<dbReference type="EMBL" id="BPLR01016405">
    <property type="protein sequence ID" value="GIY83616.1"/>
    <property type="molecule type" value="Genomic_DNA"/>
</dbReference>
<protein>
    <submittedName>
        <fullName evidence="2">Uncharacterized protein</fullName>
    </submittedName>
</protein>
<feature type="region of interest" description="Disordered" evidence="1">
    <location>
        <begin position="88"/>
        <end position="125"/>
    </location>
</feature>
<accession>A0AAV4WL42</accession>
<organism evidence="2 3">
    <name type="scientific">Caerostris extrusa</name>
    <name type="common">Bark spider</name>
    <name type="synonym">Caerostris bankana</name>
    <dbReference type="NCBI Taxonomy" id="172846"/>
    <lineage>
        <taxon>Eukaryota</taxon>
        <taxon>Metazoa</taxon>
        <taxon>Ecdysozoa</taxon>
        <taxon>Arthropoda</taxon>
        <taxon>Chelicerata</taxon>
        <taxon>Arachnida</taxon>
        <taxon>Araneae</taxon>
        <taxon>Araneomorphae</taxon>
        <taxon>Entelegynae</taxon>
        <taxon>Araneoidea</taxon>
        <taxon>Araneidae</taxon>
        <taxon>Caerostris</taxon>
    </lineage>
</organism>
<gene>
    <name evidence="2" type="ORF">CEXT_639091</name>
</gene>
<reference evidence="2 3" key="1">
    <citation type="submission" date="2021-06" db="EMBL/GenBank/DDBJ databases">
        <title>Caerostris extrusa draft genome.</title>
        <authorList>
            <person name="Kono N."/>
            <person name="Arakawa K."/>
        </authorList>
    </citation>
    <scope>NUCLEOTIDE SEQUENCE [LARGE SCALE GENOMIC DNA]</scope>
</reference>
<evidence type="ECO:0000313" key="3">
    <source>
        <dbReference type="Proteomes" id="UP001054945"/>
    </source>
</evidence>
<evidence type="ECO:0000256" key="1">
    <source>
        <dbReference type="SAM" id="MobiDB-lite"/>
    </source>
</evidence>
<keyword evidence="3" id="KW-1185">Reference proteome</keyword>
<dbReference type="Proteomes" id="UP001054945">
    <property type="component" value="Unassembled WGS sequence"/>
</dbReference>
<feature type="compositionally biased region" description="Basic and acidic residues" evidence="1">
    <location>
        <begin position="98"/>
        <end position="107"/>
    </location>
</feature>
<proteinExistence type="predicted"/>
<comment type="caution">
    <text evidence="2">The sequence shown here is derived from an EMBL/GenBank/DDBJ whole genome shotgun (WGS) entry which is preliminary data.</text>
</comment>